<dbReference type="EMBL" id="SELH01000016">
    <property type="protein sequence ID" value="TWP29067.1"/>
    <property type="molecule type" value="Genomic_DNA"/>
</dbReference>
<dbReference type="InterPro" id="IPR035906">
    <property type="entry name" value="MetI-like_sf"/>
</dbReference>
<evidence type="ECO:0000256" key="8">
    <source>
        <dbReference type="ARBA" id="ARBA00022989"/>
    </source>
</evidence>
<evidence type="ECO:0000256" key="4">
    <source>
        <dbReference type="ARBA" id="ARBA00022448"/>
    </source>
</evidence>
<keyword evidence="4 10" id="KW-0813">Transport</keyword>
<comment type="subcellular location">
    <subcellularLocation>
        <location evidence="2 10">Cell membrane</location>
        <topology evidence="2 10">Multi-pass membrane protein</topology>
    </subcellularLocation>
</comment>
<keyword evidence="14" id="KW-1185">Reference proteome</keyword>
<dbReference type="GO" id="GO:0015098">
    <property type="term" value="F:molybdate ion transmembrane transporter activity"/>
    <property type="evidence" value="ECO:0007669"/>
    <property type="project" value="UniProtKB-UniRule"/>
</dbReference>
<dbReference type="SUPFAM" id="SSF161098">
    <property type="entry name" value="MetI-like"/>
    <property type="match status" value="1"/>
</dbReference>
<evidence type="ECO:0000256" key="10">
    <source>
        <dbReference type="RuleBase" id="RU363032"/>
    </source>
</evidence>
<proteinExistence type="inferred from homology"/>
<keyword evidence="5 11" id="KW-1003">Cell membrane</keyword>
<keyword evidence="7 10" id="KW-0812">Transmembrane</keyword>
<protein>
    <recommendedName>
        <fullName evidence="11">Molybdenum transport system permease</fullName>
    </recommendedName>
</protein>
<reference evidence="13 14" key="1">
    <citation type="submission" date="2019-02" db="EMBL/GenBank/DDBJ databases">
        <title>Apibacter muscae sp. nov.: a novel member of the house fly microbiota.</title>
        <authorList>
            <person name="Park R."/>
        </authorList>
    </citation>
    <scope>NUCLEOTIDE SEQUENCE [LARGE SCALE GENOMIC DNA]</scope>
    <source>
        <strain evidence="13 14">AL1</strain>
    </source>
</reference>
<feature type="transmembrane region" description="Helical" evidence="10">
    <location>
        <begin position="47"/>
        <end position="66"/>
    </location>
</feature>
<dbReference type="AlphaFoldDB" id="A0A563DG09"/>
<evidence type="ECO:0000313" key="14">
    <source>
        <dbReference type="Proteomes" id="UP000319499"/>
    </source>
</evidence>
<dbReference type="Pfam" id="PF00528">
    <property type="entry name" value="BPD_transp_1"/>
    <property type="match status" value="1"/>
</dbReference>
<dbReference type="PANTHER" id="PTHR30183:SF8">
    <property type="entry name" value="MOLYBDENUM TRANSPORT SYSTEM PERMEASE"/>
    <property type="match status" value="1"/>
</dbReference>
<comment type="caution">
    <text evidence="13">The sequence shown here is derived from an EMBL/GenBank/DDBJ whole genome shotgun (WGS) entry which is preliminary data.</text>
</comment>
<comment type="function">
    <text evidence="1 11">Part of the binding-protein-dependent transport system for molybdenum; probably responsible for the translocation of the substrate across the membrane.</text>
</comment>
<dbReference type="PANTHER" id="PTHR30183">
    <property type="entry name" value="MOLYBDENUM TRANSPORT SYSTEM PERMEASE PROTEIN MODB"/>
    <property type="match status" value="1"/>
</dbReference>
<evidence type="ECO:0000256" key="1">
    <source>
        <dbReference type="ARBA" id="ARBA00002949"/>
    </source>
</evidence>
<evidence type="ECO:0000313" key="13">
    <source>
        <dbReference type="EMBL" id="TWP29067.1"/>
    </source>
</evidence>
<comment type="similarity">
    <text evidence="3 11">Belongs to the binding-protein-dependent transport system permease family. CysTW subfamily.</text>
</comment>
<dbReference type="GO" id="GO:0005886">
    <property type="term" value="C:plasma membrane"/>
    <property type="evidence" value="ECO:0007669"/>
    <property type="project" value="UniProtKB-SubCell"/>
</dbReference>
<evidence type="ECO:0000259" key="12">
    <source>
        <dbReference type="PROSITE" id="PS50928"/>
    </source>
</evidence>
<evidence type="ECO:0000256" key="3">
    <source>
        <dbReference type="ARBA" id="ARBA00007069"/>
    </source>
</evidence>
<dbReference type="RefSeq" id="WP_146261818.1">
    <property type="nucleotide sequence ID" value="NZ_SELG01000031.1"/>
</dbReference>
<feature type="transmembrane region" description="Helical" evidence="10">
    <location>
        <begin position="147"/>
        <end position="168"/>
    </location>
</feature>
<organism evidence="13 14">
    <name type="scientific">Apibacter muscae</name>
    <dbReference type="NCBI Taxonomy" id="2509004"/>
    <lineage>
        <taxon>Bacteria</taxon>
        <taxon>Pseudomonadati</taxon>
        <taxon>Bacteroidota</taxon>
        <taxon>Flavobacteriia</taxon>
        <taxon>Flavobacteriales</taxon>
        <taxon>Weeksellaceae</taxon>
        <taxon>Apibacter</taxon>
    </lineage>
</organism>
<sequence>MNSDFLNTLVLTGKLAISTTIILLVISLPIGYWLTYSKFKFKAPIEAFICMPMVLPPTVMGYYLLVAFSPENILGSFLDQYLNTRWAFSFQGILIASILAGLPFMVQPIQNGFSSLPKSYKEASYTLGKSSWVTFYKVLVPNIKSSIITGVALTFAHCIGEFGIVLMVGGNIPGQTRIASIAIYDEVQALNYPAAHQYSLVLFIISFFLLVLIYSINKNFKINTL</sequence>
<evidence type="ECO:0000256" key="7">
    <source>
        <dbReference type="ARBA" id="ARBA00022692"/>
    </source>
</evidence>
<gene>
    <name evidence="13" type="primary">modB</name>
    <name evidence="13" type="ORF">ETU09_04290</name>
</gene>
<dbReference type="PROSITE" id="PS50928">
    <property type="entry name" value="ABC_TM1"/>
    <property type="match status" value="1"/>
</dbReference>
<keyword evidence="9 10" id="KW-0472">Membrane</keyword>
<keyword evidence="8 10" id="KW-1133">Transmembrane helix</keyword>
<feature type="transmembrane region" description="Helical" evidence="10">
    <location>
        <begin position="198"/>
        <end position="216"/>
    </location>
</feature>
<name>A0A563DG09_9FLAO</name>
<evidence type="ECO:0000256" key="2">
    <source>
        <dbReference type="ARBA" id="ARBA00004651"/>
    </source>
</evidence>
<accession>A0A563DG09</accession>
<dbReference type="CDD" id="cd06261">
    <property type="entry name" value="TM_PBP2"/>
    <property type="match status" value="1"/>
</dbReference>
<dbReference type="Proteomes" id="UP000319499">
    <property type="component" value="Unassembled WGS sequence"/>
</dbReference>
<evidence type="ECO:0000256" key="6">
    <source>
        <dbReference type="ARBA" id="ARBA00022505"/>
    </source>
</evidence>
<feature type="transmembrane region" description="Helical" evidence="10">
    <location>
        <begin position="15"/>
        <end position="35"/>
    </location>
</feature>
<evidence type="ECO:0000256" key="11">
    <source>
        <dbReference type="RuleBase" id="RU365097"/>
    </source>
</evidence>
<dbReference type="InterPro" id="IPR011867">
    <property type="entry name" value="ModB_ABC"/>
</dbReference>
<dbReference type="OrthoDB" id="9795403at2"/>
<dbReference type="InterPro" id="IPR000515">
    <property type="entry name" value="MetI-like"/>
</dbReference>
<feature type="transmembrane region" description="Helical" evidence="10">
    <location>
        <begin position="86"/>
        <end position="106"/>
    </location>
</feature>
<feature type="domain" description="ABC transmembrane type-1" evidence="12">
    <location>
        <begin position="9"/>
        <end position="213"/>
    </location>
</feature>
<dbReference type="NCBIfam" id="TIGR02141">
    <property type="entry name" value="modB_ABC"/>
    <property type="match status" value="1"/>
</dbReference>
<dbReference type="Gene3D" id="1.10.3720.10">
    <property type="entry name" value="MetI-like"/>
    <property type="match status" value="1"/>
</dbReference>
<keyword evidence="6 11" id="KW-0500">Molybdenum</keyword>
<evidence type="ECO:0000256" key="5">
    <source>
        <dbReference type="ARBA" id="ARBA00022475"/>
    </source>
</evidence>
<evidence type="ECO:0000256" key="9">
    <source>
        <dbReference type="ARBA" id="ARBA00023136"/>
    </source>
</evidence>